<reference evidence="3 4" key="1">
    <citation type="submission" date="2018-11" db="EMBL/GenBank/DDBJ databases">
        <authorList>
            <person name="Li F."/>
        </authorList>
    </citation>
    <scope>NUCLEOTIDE SEQUENCE [LARGE SCALE GENOMIC DNA]</scope>
    <source>
        <strain evidence="3 4">KIS18-7</strain>
    </source>
</reference>
<dbReference type="GO" id="GO:0004674">
    <property type="term" value="F:protein serine/threonine kinase activity"/>
    <property type="evidence" value="ECO:0007669"/>
    <property type="project" value="UniProtKB-KW"/>
</dbReference>
<dbReference type="SUPFAM" id="SSF55874">
    <property type="entry name" value="ATPase domain of HSP90 chaperone/DNA topoisomerase II/histidine kinase"/>
    <property type="match status" value="1"/>
</dbReference>
<organism evidence="3 4">
    <name type="scientific">Nocardioides marmorisolisilvae</name>
    <dbReference type="NCBI Taxonomy" id="1542737"/>
    <lineage>
        <taxon>Bacteria</taxon>
        <taxon>Bacillati</taxon>
        <taxon>Actinomycetota</taxon>
        <taxon>Actinomycetes</taxon>
        <taxon>Propionibacteriales</taxon>
        <taxon>Nocardioidaceae</taxon>
        <taxon>Nocardioides</taxon>
    </lineage>
</organism>
<name>A0A3N0DTY3_9ACTN</name>
<sequence>MKRRFSGDLKAPASARSFVIGQLEAALAGHAEAWTGDVVLVVSELVTNSVRAGAGHIDVDLRADARRVDLKVADDAPGWPTPRTAAYDDLDGRGLAIVDELAHRWTTSPGNPGKSVTATWFRAGS</sequence>
<keyword evidence="1" id="KW-0808">Transferase</keyword>
<keyword evidence="3" id="KW-0547">Nucleotide-binding</keyword>
<dbReference type="GO" id="GO:0005524">
    <property type="term" value="F:ATP binding"/>
    <property type="evidence" value="ECO:0007669"/>
    <property type="project" value="UniProtKB-KW"/>
</dbReference>
<evidence type="ECO:0000313" key="4">
    <source>
        <dbReference type="Proteomes" id="UP000277094"/>
    </source>
</evidence>
<keyword evidence="1" id="KW-0723">Serine/threonine-protein kinase</keyword>
<dbReference type="InterPro" id="IPR050267">
    <property type="entry name" value="Anti-sigma-factor_SerPK"/>
</dbReference>
<keyword evidence="4" id="KW-1185">Reference proteome</keyword>
<evidence type="ECO:0000256" key="1">
    <source>
        <dbReference type="ARBA" id="ARBA00022527"/>
    </source>
</evidence>
<dbReference type="CDD" id="cd16936">
    <property type="entry name" value="HATPase_RsbW-like"/>
    <property type="match status" value="1"/>
</dbReference>
<dbReference type="OrthoDB" id="3527613at2"/>
<dbReference type="AlphaFoldDB" id="A0A3N0DTY3"/>
<dbReference type="PANTHER" id="PTHR35526">
    <property type="entry name" value="ANTI-SIGMA-F FACTOR RSBW-RELATED"/>
    <property type="match status" value="1"/>
</dbReference>
<dbReference type="Pfam" id="PF13581">
    <property type="entry name" value="HATPase_c_2"/>
    <property type="match status" value="1"/>
</dbReference>
<dbReference type="RefSeq" id="WP_123233483.1">
    <property type="nucleotide sequence ID" value="NZ_RJSG01000002.1"/>
</dbReference>
<proteinExistence type="predicted"/>
<accession>A0A3N0DTY3</accession>
<dbReference type="InterPro" id="IPR036890">
    <property type="entry name" value="HATPase_C_sf"/>
</dbReference>
<dbReference type="InterPro" id="IPR003594">
    <property type="entry name" value="HATPase_dom"/>
</dbReference>
<comment type="caution">
    <text evidence="3">The sequence shown here is derived from an EMBL/GenBank/DDBJ whole genome shotgun (WGS) entry which is preliminary data.</text>
</comment>
<evidence type="ECO:0000259" key="2">
    <source>
        <dbReference type="Pfam" id="PF13581"/>
    </source>
</evidence>
<dbReference type="EMBL" id="RJSG01000002">
    <property type="protein sequence ID" value="RNL78981.1"/>
    <property type="molecule type" value="Genomic_DNA"/>
</dbReference>
<keyword evidence="3" id="KW-0067">ATP-binding</keyword>
<dbReference type="Proteomes" id="UP000277094">
    <property type="component" value="Unassembled WGS sequence"/>
</dbReference>
<feature type="domain" description="Histidine kinase/HSP90-like ATPase" evidence="2">
    <location>
        <begin position="23"/>
        <end position="120"/>
    </location>
</feature>
<keyword evidence="1" id="KW-0418">Kinase</keyword>
<evidence type="ECO:0000313" key="3">
    <source>
        <dbReference type="EMBL" id="RNL78981.1"/>
    </source>
</evidence>
<dbReference type="PANTHER" id="PTHR35526:SF3">
    <property type="entry name" value="ANTI-SIGMA-F FACTOR RSBW"/>
    <property type="match status" value="1"/>
</dbReference>
<protein>
    <submittedName>
        <fullName evidence="3">ATP-binding protein</fullName>
    </submittedName>
</protein>
<gene>
    <name evidence="3" type="ORF">EFL95_07995</name>
</gene>
<dbReference type="Gene3D" id="3.30.565.10">
    <property type="entry name" value="Histidine kinase-like ATPase, C-terminal domain"/>
    <property type="match status" value="1"/>
</dbReference>